<keyword evidence="2" id="KW-0677">Repeat</keyword>
<keyword evidence="3" id="KW-1015">Disulfide bond</keyword>
<feature type="domain" description="EGF-like" evidence="5">
    <location>
        <begin position="231"/>
        <end position="273"/>
    </location>
</feature>
<dbReference type="PROSITE" id="PS00010">
    <property type="entry name" value="ASX_HYDROXYL"/>
    <property type="match status" value="2"/>
</dbReference>
<evidence type="ECO:0000256" key="3">
    <source>
        <dbReference type="ARBA" id="ARBA00023157"/>
    </source>
</evidence>
<dbReference type="SMART" id="SM00179">
    <property type="entry name" value="EGF_CA"/>
    <property type="match status" value="8"/>
</dbReference>
<dbReference type="InterPro" id="IPR018097">
    <property type="entry name" value="EGF_Ca-bd_CS"/>
</dbReference>
<protein>
    <recommendedName>
        <fullName evidence="5">EGF-like domain-containing protein</fullName>
    </recommendedName>
</protein>
<dbReference type="SMART" id="SM00181">
    <property type="entry name" value="EGF"/>
    <property type="match status" value="12"/>
</dbReference>
<comment type="caution">
    <text evidence="6">The sequence shown here is derived from an EMBL/GenBank/DDBJ whole genome shotgun (WGS) entry which is preliminary data.</text>
</comment>
<dbReference type="PROSITE" id="PS01186">
    <property type="entry name" value="EGF_2"/>
    <property type="match status" value="2"/>
</dbReference>
<dbReference type="Proteomes" id="UP001159427">
    <property type="component" value="Unassembled WGS sequence"/>
</dbReference>
<proteinExistence type="predicted"/>
<evidence type="ECO:0000256" key="1">
    <source>
        <dbReference type="ARBA" id="ARBA00022536"/>
    </source>
</evidence>
<dbReference type="CDD" id="cd00054">
    <property type="entry name" value="EGF_CA"/>
    <property type="match status" value="1"/>
</dbReference>
<accession>A0ABN8M449</accession>
<dbReference type="Pfam" id="PF07645">
    <property type="entry name" value="EGF_CA"/>
    <property type="match status" value="8"/>
</dbReference>
<evidence type="ECO:0000313" key="6">
    <source>
        <dbReference type="EMBL" id="CAH3023113.1"/>
    </source>
</evidence>
<name>A0ABN8M449_9CNID</name>
<gene>
    <name evidence="6" type="ORF">PEVE_00018156</name>
</gene>
<dbReference type="Gene3D" id="2.10.25.10">
    <property type="entry name" value="Laminin"/>
    <property type="match status" value="5"/>
</dbReference>
<dbReference type="SUPFAM" id="SSF57196">
    <property type="entry name" value="EGF/Laminin"/>
    <property type="match status" value="4"/>
</dbReference>
<sequence>AKNECVKQGDVCPSALLCLNRKGSFACGCDPGFKVVGYEEARTCKALDECDKQGDSCPSGLQCLKQASGSHVCGCSAGYKVIGEGEWRSCQVMDECDKRGNSCPSRLKCITRDNITHDCGCEKADNVVKGEGKKRFCKEMDECDKIGKSCPSNLKCLKKNGSFTCGCENTGFIVKGSGERRTCQAKDECAEYGEICPSDAQCKKQTNGFYTCVCGPGYNISAEEWKKTCEDVDECKQVNHQCKGSGQKCVNKQGSYECQCEEGYLKSGANNCKLDICHIVRCKEHEVCHEGKCRCKKGFKKTKATKGKCVNVSDNVSLLFKNSSHTSLTHLTYFYLLLLTAEPGRCSDDWPCPGNNPCIRNECHCPKPNTIGNGQTFCTVPDHPGGQWSPGCDKPDGKCGHYTKKKCDCGHYKNSYCITQGIVSQIPGVLEYTCKCKEGFFGRPNGAHYKHCLSPKVDKDGRVPCITDRNCHKQATCKDFKCYCKKGYKGNGHKCIALNECVKQGDFCPRLSECKKQENSSFACVCKSGFRMTGNKSLACIDIDECSEMKPCFAKCNNTVGSHQCICENGKPTNESGFCDCKCKEYGNGDCPKGSSKCSCNDGYKYSEEEDKCVDINECEKKKNPCAGAGKQCINRAGSYECQCKKGFVKNGNDCDAIITCADITCKENEICHEEKPKAKCIKVLALSTGGTHSSSFSIYLGVMLTGYLGGLALVV</sequence>
<evidence type="ECO:0000256" key="2">
    <source>
        <dbReference type="ARBA" id="ARBA00022737"/>
    </source>
</evidence>
<keyword evidence="1 4" id="KW-0245">EGF-like domain</keyword>
<dbReference type="InterPro" id="IPR000742">
    <property type="entry name" value="EGF"/>
</dbReference>
<feature type="domain" description="EGF-like" evidence="5">
    <location>
        <begin position="615"/>
        <end position="656"/>
    </location>
</feature>
<reference evidence="6 7" key="1">
    <citation type="submission" date="2022-05" db="EMBL/GenBank/DDBJ databases">
        <authorList>
            <consortium name="Genoscope - CEA"/>
            <person name="William W."/>
        </authorList>
    </citation>
    <scope>NUCLEOTIDE SEQUENCE [LARGE SCALE GENOMIC DNA]</scope>
</reference>
<organism evidence="6 7">
    <name type="scientific">Porites evermanni</name>
    <dbReference type="NCBI Taxonomy" id="104178"/>
    <lineage>
        <taxon>Eukaryota</taxon>
        <taxon>Metazoa</taxon>
        <taxon>Cnidaria</taxon>
        <taxon>Anthozoa</taxon>
        <taxon>Hexacorallia</taxon>
        <taxon>Scleractinia</taxon>
        <taxon>Fungiina</taxon>
        <taxon>Poritidae</taxon>
        <taxon>Porites</taxon>
    </lineage>
</organism>
<dbReference type="InterPro" id="IPR001881">
    <property type="entry name" value="EGF-like_Ca-bd_dom"/>
</dbReference>
<feature type="domain" description="EGF-like" evidence="5">
    <location>
        <begin position="185"/>
        <end position="230"/>
    </location>
</feature>
<dbReference type="PROSITE" id="PS01187">
    <property type="entry name" value="EGF_CA"/>
    <property type="match status" value="2"/>
</dbReference>
<dbReference type="PROSITE" id="PS50026">
    <property type="entry name" value="EGF_3"/>
    <property type="match status" value="3"/>
</dbReference>
<evidence type="ECO:0000256" key="4">
    <source>
        <dbReference type="PROSITE-ProRule" id="PRU00076"/>
    </source>
</evidence>
<keyword evidence="7" id="KW-1185">Reference proteome</keyword>
<dbReference type="PANTHER" id="PTHR24034:SF89">
    <property type="entry name" value="COMPLEMENT COMPONENT C1Q RECEPTOR"/>
    <property type="match status" value="1"/>
</dbReference>
<dbReference type="PANTHER" id="PTHR24034">
    <property type="entry name" value="EGF-LIKE DOMAIN-CONTAINING PROTEIN"/>
    <property type="match status" value="1"/>
</dbReference>
<dbReference type="InterPro" id="IPR000152">
    <property type="entry name" value="EGF-type_Asp/Asn_hydroxyl_site"/>
</dbReference>
<dbReference type="Gene3D" id="2.90.20.10">
    <property type="entry name" value="Plasmodium vivax P25 domain"/>
    <property type="match status" value="2"/>
</dbReference>
<dbReference type="InterPro" id="IPR050751">
    <property type="entry name" value="ECM_structural_protein"/>
</dbReference>
<evidence type="ECO:0000313" key="7">
    <source>
        <dbReference type="Proteomes" id="UP001159427"/>
    </source>
</evidence>
<comment type="caution">
    <text evidence="4">Lacks conserved residue(s) required for the propagation of feature annotation.</text>
</comment>
<dbReference type="InterPro" id="IPR049883">
    <property type="entry name" value="NOTCH1_EGF-like"/>
</dbReference>
<feature type="non-terminal residue" evidence="6">
    <location>
        <position position="1"/>
    </location>
</feature>
<evidence type="ECO:0000259" key="5">
    <source>
        <dbReference type="PROSITE" id="PS50026"/>
    </source>
</evidence>
<dbReference type="EMBL" id="CALNXI010000248">
    <property type="protein sequence ID" value="CAH3023113.1"/>
    <property type="molecule type" value="Genomic_DNA"/>
</dbReference>